<accession>A0A9Q0EBV4</accession>
<feature type="compositionally biased region" description="Low complexity" evidence="2">
    <location>
        <begin position="296"/>
        <end position="337"/>
    </location>
</feature>
<evidence type="ECO:0000256" key="1">
    <source>
        <dbReference type="SAM" id="Coils"/>
    </source>
</evidence>
<proteinExistence type="predicted"/>
<dbReference type="CDD" id="cd13248">
    <property type="entry name" value="PH_PEPP1_2_3"/>
    <property type="match status" value="1"/>
</dbReference>
<keyword evidence="5" id="KW-1185">Reference proteome</keyword>
<feature type="compositionally biased region" description="Basic and acidic residues" evidence="2">
    <location>
        <begin position="371"/>
        <end position="391"/>
    </location>
</feature>
<feature type="compositionally biased region" description="Pro residues" evidence="2">
    <location>
        <begin position="966"/>
        <end position="975"/>
    </location>
</feature>
<feature type="domain" description="PH" evidence="3">
    <location>
        <begin position="115"/>
        <end position="261"/>
    </location>
</feature>
<sequence length="1310" mass="144296">MNGKVGGRPAGTATNANDSNSNKTNMVSDMSPEEQPNARVSGGGGGGGGGRSVSSFSSVCQEPAEARKSKSVPHTFFSMAVPPLSITHHQNSRPARKAAMFGKRSNSMRRNPKAAVSKQGWLYKQASSGVKQWNKRWFVLADRCLFYYKDEKEDTVLGSLPLLSFRVGAVQVLDNVTRRFSFKVSLHVRLFRVLNMWNQAVWEALAPGEGPEEADQEDGDVKVPLVFCVQVEHAGTRTYFFSAESPQEQEDWIEAMGDAAQVNAPATQRTTSESSAPATDTNSVVTRAPEARPEQHPQTQHTTPQTQHTTPQTQHTTPQTQHTTPQTQHTTPQTQHTTKGRAVHPDAGLPPHPKVNGTAAADTPSPSTPHSHREVRMSDTMREGGGRGEEDRGGEDDGLDRSRGPGSVYSTAAQPRPVQQSNGWSHNGPPPNGTAGHPHAARPAAPRAHGNDRRPPQGPRGDVANRPGPRDPREQQENTGLRRGLVTRADPDRLAQRKSSMTQLQRWVNQRRVPYEELNSPTRYYTVNRGVSADCYGVYGGVGPQYVDEYPPLYSPGGRPESVCSMSMVGGGSVSAVGGGAGYDRRWTPEAKRRSLRDGPLAAHYGPHVSRDAWGPQYYGGGEPVDSMGASMKRMSIQPRSRSVPRSPSSSGGHYSPGAHSFISPARSPSTCFDRLNAARMREEAIYADPSVYRLRRSLSSPKYDYPGDRRSLNQGLYYYNNYPASPSIHSKMEEILDLQLQRNLEYLDQQKLLGRLCEQNRILKDQEAVVHSLRMEKDGLEGALVATHQELELYGNQPVVMDKLQYKKESLQNQLINIRGELSQASSSLTTLRMEFEALEDEANAIHGDLWEQLNAGGQSELVHRHIQKEFWRVQDVLEGLHKSNSSRGTDTSKHRAASGVSCSFSATSPASPMSSVSLINPLSPYSPVPASQPSPAKHLGPEEVQSQTSSQIMLQPALHTPPQEIGPPRPPLPKSYSPLESSPTFPPSVPPLPFDSAAWLRSLGLDANCLDEEDSHTRKPKYGEQTGNNEVQDQDEEQESGMNKVGIVPPRTKSPTDDSESFPDGVYRRHRKPSNGISRERPKSAVFPTEVRSKMSAEEQMERLRRNQSSSVKDKRRSLNLAGQPAGSYRVVRRRLTAHEVDIKDLEAAVRGEGLESPREEIARLRRVQLEPDYYDLDISRELMTPDKVLIPERYLDMEDDAPLSPEEQKEKQKKVERIKTLIAKSSLQNVVPLLDGPVEGGVQGNSEQQLQEQEKRIEMSCALAAEASRRSRLLSAQCIPSPVTSPTRPAPPPSAADLPNSAHIMSV</sequence>
<feature type="region of interest" description="Disordered" evidence="2">
    <location>
        <begin position="1015"/>
        <end position="1126"/>
    </location>
</feature>
<evidence type="ECO:0000313" key="4">
    <source>
        <dbReference type="EMBL" id="KAJ3602570.1"/>
    </source>
</evidence>
<feature type="compositionally biased region" description="Polar residues" evidence="2">
    <location>
        <begin position="408"/>
        <end position="425"/>
    </location>
</feature>
<dbReference type="EMBL" id="JANIIK010000046">
    <property type="protein sequence ID" value="KAJ3602570.1"/>
    <property type="molecule type" value="Genomic_DNA"/>
</dbReference>
<feature type="compositionally biased region" description="Low complexity" evidence="2">
    <location>
        <begin position="639"/>
        <end position="661"/>
    </location>
</feature>
<dbReference type="Pfam" id="PF25541">
    <property type="entry name" value="TBCA_PH"/>
    <property type="match status" value="1"/>
</dbReference>
<feature type="compositionally biased region" description="Low complexity" evidence="2">
    <location>
        <begin position="435"/>
        <end position="448"/>
    </location>
</feature>
<feature type="compositionally biased region" description="Polar residues" evidence="2">
    <location>
        <begin position="264"/>
        <end position="285"/>
    </location>
</feature>
<dbReference type="OrthoDB" id="2157866at2759"/>
<evidence type="ECO:0000259" key="3">
    <source>
        <dbReference type="PROSITE" id="PS50003"/>
    </source>
</evidence>
<dbReference type="PANTHER" id="PTHR12752">
    <property type="entry name" value="PHOSPHOINOSITOL 3-PHOSPHATE-BINDING PROTEIN"/>
    <property type="match status" value="1"/>
</dbReference>
<feature type="region of interest" description="Disordered" evidence="2">
    <location>
        <begin position="87"/>
        <end position="111"/>
    </location>
</feature>
<organism evidence="4 5">
    <name type="scientific">Muraenolepis orangiensis</name>
    <name type="common">Patagonian moray cod</name>
    <dbReference type="NCBI Taxonomy" id="630683"/>
    <lineage>
        <taxon>Eukaryota</taxon>
        <taxon>Metazoa</taxon>
        <taxon>Chordata</taxon>
        <taxon>Craniata</taxon>
        <taxon>Vertebrata</taxon>
        <taxon>Euteleostomi</taxon>
        <taxon>Actinopterygii</taxon>
        <taxon>Neopterygii</taxon>
        <taxon>Teleostei</taxon>
        <taxon>Neoteleostei</taxon>
        <taxon>Acanthomorphata</taxon>
        <taxon>Zeiogadaria</taxon>
        <taxon>Gadariae</taxon>
        <taxon>Gadiformes</taxon>
        <taxon>Muraenolepidoidei</taxon>
        <taxon>Muraenolepididae</taxon>
        <taxon>Muraenolepis</taxon>
    </lineage>
</organism>
<evidence type="ECO:0000256" key="2">
    <source>
        <dbReference type="SAM" id="MobiDB-lite"/>
    </source>
</evidence>
<feature type="region of interest" description="Disordered" evidence="2">
    <location>
        <begin position="263"/>
        <end position="501"/>
    </location>
</feature>
<feature type="compositionally biased region" description="Gly residues" evidence="2">
    <location>
        <begin position="41"/>
        <end position="51"/>
    </location>
</feature>
<reference evidence="4" key="1">
    <citation type="submission" date="2022-07" db="EMBL/GenBank/DDBJ databases">
        <title>Chromosome-level genome of Muraenolepis orangiensis.</title>
        <authorList>
            <person name="Kim J."/>
        </authorList>
    </citation>
    <scope>NUCLEOTIDE SEQUENCE</scope>
    <source>
        <strain evidence="4">KU_S4_2022</strain>
        <tissue evidence="4">Muscle</tissue>
    </source>
</reference>
<feature type="region of interest" description="Disordered" evidence="2">
    <location>
        <begin position="928"/>
        <end position="991"/>
    </location>
</feature>
<dbReference type="SMART" id="SM00233">
    <property type="entry name" value="PH"/>
    <property type="match status" value="1"/>
</dbReference>
<dbReference type="PANTHER" id="PTHR12752:SF5">
    <property type="entry name" value="PLECKSTRIN HOMOLOGY DOMAIN-CONTAINING FAMILY A MEMBER 6"/>
    <property type="match status" value="1"/>
</dbReference>
<dbReference type="InterPro" id="IPR001849">
    <property type="entry name" value="PH_domain"/>
</dbReference>
<feature type="compositionally biased region" description="Polar residues" evidence="2">
    <location>
        <begin position="946"/>
        <end position="955"/>
    </location>
</feature>
<protein>
    <recommendedName>
        <fullName evidence="3">PH domain-containing protein</fullName>
    </recommendedName>
</protein>
<feature type="compositionally biased region" description="Low complexity" evidence="2">
    <location>
        <begin position="976"/>
        <end position="985"/>
    </location>
</feature>
<dbReference type="InterPro" id="IPR040392">
    <property type="entry name" value="PKHA4-7_PH"/>
</dbReference>
<keyword evidence="1" id="KW-0175">Coiled coil</keyword>
<gene>
    <name evidence="4" type="ORF">NHX12_030322</name>
</gene>
<evidence type="ECO:0000313" key="5">
    <source>
        <dbReference type="Proteomes" id="UP001148018"/>
    </source>
</evidence>
<dbReference type="InterPro" id="IPR057971">
    <property type="entry name" value="PKHA4-7_TBCA"/>
</dbReference>
<dbReference type="Gene3D" id="2.30.29.30">
    <property type="entry name" value="Pleckstrin-homology domain (PH domain)/Phosphotyrosine-binding domain (PTB)"/>
    <property type="match status" value="1"/>
</dbReference>
<dbReference type="InterPro" id="IPR011993">
    <property type="entry name" value="PH-like_dom_sf"/>
</dbReference>
<dbReference type="SUPFAM" id="SSF50729">
    <property type="entry name" value="PH domain-like"/>
    <property type="match status" value="1"/>
</dbReference>
<dbReference type="Proteomes" id="UP001148018">
    <property type="component" value="Unassembled WGS sequence"/>
</dbReference>
<name>A0A9Q0EBV4_9TELE</name>
<feature type="region of interest" description="Disordered" evidence="2">
    <location>
        <begin position="1"/>
        <end position="67"/>
    </location>
</feature>
<feature type="compositionally biased region" description="Low complexity" evidence="2">
    <location>
        <begin position="1280"/>
        <end position="1290"/>
    </location>
</feature>
<dbReference type="Pfam" id="PF00169">
    <property type="entry name" value="PH"/>
    <property type="match status" value="1"/>
</dbReference>
<comment type="caution">
    <text evidence="4">The sequence shown here is derived from an EMBL/GenBank/DDBJ whole genome shotgun (WGS) entry which is preliminary data.</text>
</comment>
<feature type="region of interest" description="Disordered" evidence="2">
    <location>
        <begin position="634"/>
        <end position="663"/>
    </location>
</feature>
<feature type="coiled-coil region" evidence="1">
    <location>
        <begin position="802"/>
        <end position="843"/>
    </location>
</feature>
<dbReference type="PROSITE" id="PS50003">
    <property type="entry name" value="PH_DOMAIN"/>
    <property type="match status" value="1"/>
</dbReference>
<feature type="region of interest" description="Disordered" evidence="2">
    <location>
        <begin position="1280"/>
        <end position="1310"/>
    </location>
</feature>
<feature type="compositionally biased region" description="Basic and acidic residues" evidence="2">
    <location>
        <begin position="1093"/>
        <end position="1107"/>
    </location>
</feature>
<feature type="compositionally biased region" description="Polar residues" evidence="2">
    <location>
        <begin position="12"/>
        <end position="28"/>
    </location>
</feature>